<evidence type="ECO:0000256" key="3">
    <source>
        <dbReference type="ARBA" id="ARBA00023110"/>
    </source>
</evidence>
<dbReference type="OrthoDB" id="9814548at2"/>
<dbReference type="GO" id="GO:0003755">
    <property type="term" value="F:peptidyl-prolyl cis-trans isomerase activity"/>
    <property type="evidence" value="ECO:0007669"/>
    <property type="project" value="UniProtKB-UniRule"/>
</dbReference>
<gene>
    <name evidence="9" type="ORF">GZ78_12485</name>
</gene>
<evidence type="ECO:0000256" key="4">
    <source>
        <dbReference type="ARBA" id="ARBA00023235"/>
    </source>
</evidence>
<dbReference type="SUPFAM" id="SSF54534">
    <property type="entry name" value="FKBP-like"/>
    <property type="match status" value="1"/>
</dbReference>
<proteinExistence type="inferred from homology"/>
<dbReference type="RefSeq" id="WP_034835526.1">
    <property type="nucleotide sequence ID" value="NZ_JOKH01000002.1"/>
</dbReference>
<evidence type="ECO:0000256" key="1">
    <source>
        <dbReference type="ARBA" id="ARBA00000971"/>
    </source>
</evidence>
<dbReference type="PANTHER" id="PTHR43811:SF57">
    <property type="entry name" value="FKBP-TYPE PEPTIDYL-PROLYL CIS-TRANS ISOMERASE FKPA-RELATED"/>
    <property type="match status" value="1"/>
</dbReference>
<dbReference type="AlphaFoldDB" id="A0A081NIQ5"/>
<dbReference type="EMBL" id="JOKH01000002">
    <property type="protein sequence ID" value="KEQ18328.1"/>
    <property type="molecule type" value="Genomic_DNA"/>
</dbReference>
<organism evidence="9 10">
    <name type="scientific">Endozoicomonas numazuensis</name>
    <dbReference type="NCBI Taxonomy" id="1137799"/>
    <lineage>
        <taxon>Bacteria</taxon>
        <taxon>Pseudomonadati</taxon>
        <taxon>Pseudomonadota</taxon>
        <taxon>Gammaproteobacteria</taxon>
        <taxon>Oceanospirillales</taxon>
        <taxon>Endozoicomonadaceae</taxon>
        <taxon>Endozoicomonas</taxon>
    </lineage>
</organism>
<dbReference type="Gene3D" id="1.10.287.460">
    <property type="entry name" value="Peptidyl-prolyl cis-trans isomerase, FKBP-type, N-terminal domain"/>
    <property type="match status" value="1"/>
</dbReference>
<feature type="chain" id="PRO_5001760851" description="Peptidyl-prolyl cis-trans isomerase" evidence="7">
    <location>
        <begin position="21"/>
        <end position="228"/>
    </location>
</feature>
<evidence type="ECO:0000256" key="7">
    <source>
        <dbReference type="SAM" id="SignalP"/>
    </source>
</evidence>
<dbReference type="STRING" id="1137799.GZ78_12485"/>
<protein>
    <recommendedName>
        <fullName evidence="6">Peptidyl-prolyl cis-trans isomerase</fullName>
        <ecNumber evidence="6">5.2.1.8</ecNumber>
    </recommendedName>
</protein>
<reference evidence="9 10" key="1">
    <citation type="submission" date="2014-06" db="EMBL/GenBank/DDBJ databases">
        <title>Whole Genome Sequences of Three Symbiotic Endozoicomonas Bacteria.</title>
        <authorList>
            <person name="Neave M.J."/>
            <person name="Apprill A."/>
            <person name="Voolstra C.R."/>
        </authorList>
    </citation>
    <scope>NUCLEOTIDE SEQUENCE [LARGE SCALE GENOMIC DNA]</scope>
    <source>
        <strain evidence="9 10">DSM 25634</strain>
    </source>
</reference>
<dbReference type="GO" id="GO:0006457">
    <property type="term" value="P:protein folding"/>
    <property type="evidence" value="ECO:0007669"/>
    <property type="project" value="InterPro"/>
</dbReference>
<dbReference type="PANTHER" id="PTHR43811">
    <property type="entry name" value="FKBP-TYPE PEPTIDYL-PROLYL CIS-TRANS ISOMERASE FKPA"/>
    <property type="match status" value="1"/>
</dbReference>
<keyword evidence="4 5" id="KW-0413">Isomerase</keyword>
<evidence type="ECO:0000259" key="8">
    <source>
        <dbReference type="PROSITE" id="PS50059"/>
    </source>
</evidence>
<evidence type="ECO:0000256" key="6">
    <source>
        <dbReference type="RuleBase" id="RU003915"/>
    </source>
</evidence>
<dbReference type="Pfam" id="PF01346">
    <property type="entry name" value="FKBP_N"/>
    <property type="match status" value="1"/>
</dbReference>
<feature type="domain" description="PPIase FKBP-type" evidence="8">
    <location>
        <begin position="131"/>
        <end position="217"/>
    </location>
</feature>
<sequence length="228" mass="25297">MRLKVLAGIALMSYSLQSVAALDTKADKLSYSLGAILAEQLKQFESINADALSQGIKDTLENKPLALDKQEMFKLIETARQEQLTDEAKKNLEKGQAFLKENAKKPGINTLESGLQYKVIKNGQGVKPQENSEVTVNYEGRLLDNKVFDSSYNRNQPATFKLNQVIKGWTEGLKQMSEGSVWELYIPADLAYGPGGIPGRIGPNEMLTFKVELLSVKKDSLGKEEKKK</sequence>
<dbReference type="Proteomes" id="UP000028073">
    <property type="component" value="Unassembled WGS sequence"/>
</dbReference>
<evidence type="ECO:0000256" key="2">
    <source>
        <dbReference type="ARBA" id="ARBA00006577"/>
    </source>
</evidence>
<dbReference type="FunFam" id="3.10.50.40:FF:000006">
    <property type="entry name" value="Peptidyl-prolyl cis-trans isomerase"/>
    <property type="match status" value="1"/>
</dbReference>
<dbReference type="InterPro" id="IPR001179">
    <property type="entry name" value="PPIase_FKBP_dom"/>
</dbReference>
<comment type="caution">
    <text evidence="9">The sequence shown here is derived from an EMBL/GenBank/DDBJ whole genome shotgun (WGS) entry which is preliminary data.</text>
</comment>
<dbReference type="EC" id="5.2.1.8" evidence="6"/>
<comment type="similarity">
    <text evidence="2 6">Belongs to the FKBP-type PPIase family.</text>
</comment>
<dbReference type="PROSITE" id="PS50059">
    <property type="entry name" value="FKBP_PPIASE"/>
    <property type="match status" value="1"/>
</dbReference>
<dbReference type="Gene3D" id="3.10.50.40">
    <property type="match status" value="1"/>
</dbReference>
<comment type="catalytic activity">
    <reaction evidence="1 5 6">
        <text>[protein]-peptidylproline (omega=180) = [protein]-peptidylproline (omega=0)</text>
        <dbReference type="Rhea" id="RHEA:16237"/>
        <dbReference type="Rhea" id="RHEA-COMP:10747"/>
        <dbReference type="Rhea" id="RHEA-COMP:10748"/>
        <dbReference type="ChEBI" id="CHEBI:83833"/>
        <dbReference type="ChEBI" id="CHEBI:83834"/>
        <dbReference type="EC" id="5.2.1.8"/>
    </reaction>
</comment>
<dbReference type="InterPro" id="IPR036944">
    <property type="entry name" value="PPIase_FKBP_N_sf"/>
</dbReference>
<dbReference type="InterPro" id="IPR046357">
    <property type="entry name" value="PPIase_dom_sf"/>
</dbReference>
<keyword evidence="3 5" id="KW-0697">Rotamase</keyword>
<evidence type="ECO:0000256" key="5">
    <source>
        <dbReference type="PROSITE-ProRule" id="PRU00277"/>
    </source>
</evidence>
<dbReference type="eggNOG" id="COG0545">
    <property type="taxonomic scope" value="Bacteria"/>
</dbReference>
<evidence type="ECO:0000313" key="10">
    <source>
        <dbReference type="Proteomes" id="UP000028073"/>
    </source>
</evidence>
<dbReference type="InterPro" id="IPR000774">
    <property type="entry name" value="PPIase_FKBP_N"/>
</dbReference>
<accession>A0A081NIQ5</accession>
<feature type="signal peptide" evidence="7">
    <location>
        <begin position="1"/>
        <end position="20"/>
    </location>
</feature>
<keyword evidence="10" id="KW-1185">Reference proteome</keyword>
<dbReference type="Pfam" id="PF00254">
    <property type="entry name" value="FKBP_C"/>
    <property type="match status" value="1"/>
</dbReference>
<evidence type="ECO:0000313" key="9">
    <source>
        <dbReference type="EMBL" id="KEQ18328.1"/>
    </source>
</evidence>
<name>A0A081NIQ5_9GAMM</name>
<keyword evidence="7" id="KW-0732">Signal</keyword>